<gene>
    <name evidence="17" type="primary">nnrD</name>
    <name evidence="21" type="ORF">JIN85_12825</name>
</gene>
<feature type="binding site" evidence="17">
    <location>
        <position position="372"/>
    </location>
    <ligand>
        <name>(6S)-NADPHX</name>
        <dbReference type="ChEBI" id="CHEBI:64076"/>
    </ligand>
</feature>
<feature type="binding site" evidence="17">
    <location>
        <position position="437"/>
    </location>
    <ligand>
        <name>(6S)-NADPHX</name>
        <dbReference type="ChEBI" id="CHEBI:64076"/>
    </ligand>
</feature>
<dbReference type="InterPro" id="IPR000631">
    <property type="entry name" value="CARKD"/>
</dbReference>
<dbReference type="InterPro" id="IPR004443">
    <property type="entry name" value="YjeF_N_dom"/>
</dbReference>
<comment type="similarity">
    <text evidence="3 18">In the N-terminal section; belongs to the NnrE/AIBP family.</text>
</comment>
<comment type="cofactor">
    <cofactor evidence="17">
        <name>Mg(2+)</name>
        <dbReference type="ChEBI" id="CHEBI:18420"/>
    </cofactor>
</comment>
<dbReference type="EC" id="4.2.1.136" evidence="17"/>
<protein>
    <recommendedName>
        <fullName evidence="17">ADP-dependent (S)-NAD(P)H-hydrate dehydratase</fullName>
        <ecNumber evidence="17">4.2.1.136</ecNumber>
    </recommendedName>
    <alternativeName>
        <fullName evidence="17">ADP-dependent NAD(P)HX dehydratase</fullName>
    </alternativeName>
</protein>
<evidence type="ECO:0000259" key="19">
    <source>
        <dbReference type="PROSITE" id="PS51383"/>
    </source>
</evidence>
<organism evidence="21 22">
    <name type="scientific">Luteolibacter pohnpeiensis</name>
    <dbReference type="NCBI Taxonomy" id="454153"/>
    <lineage>
        <taxon>Bacteria</taxon>
        <taxon>Pseudomonadati</taxon>
        <taxon>Verrucomicrobiota</taxon>
        <taxon>Verrucomicrobiia</taxon>
        <taxon>Verrucomicrobiales</taxon>
        <taxon>Verrucomicrobiaceae</taxon>
        <taxon>Luteolibacter</taxon>
    </lineage>
</organism>
<dbReference type="Pfam" id="PF01256">
    <property type="entry name" value="Carb_kinase"/>
    <property type="match status" value="1"/>
</dbReference>
<comment type="catalytic activity">
    <reaction evidence="15 17 18">
        <text>(6S)-NADHX + ADP = AMP + phosphate + NADH + H(+)</text>
        <dbReference type="Rhea" id="RHEA:32223"/>
        <dbReference type="ChEBI" id="CHEBI:15378"/>
        <dbReference type="ChEBI" id="CHEBI:43474"/>
        <dbReference type="ChEBI" id="CHEBI:57945"/>
        <dbReference type="ChEBI" id="CHEBI:64074"/>
        <dbReference type="ChEBI" id="CHEBI:456215"/>
        <dbReference type="ChEBI" id="CHEBI:456216"/>
        <dbReference type="EC" id="4.2.1.136"/>
    </reaction>
</comment>
<keyword evidence="10 17" id="KW-0520">NAD</keyword>
<evidence type="ECO:0000256" key="18">
    <source>
        <dbReference type="PIRNR" id="PIRNR017184"/>
    </source>
</evidence>
<dbReference type="Pfam" id="PF03853">
    <property type="entry name" value="YjeF_N"/>
    <property type="match status" value="1"/>
</dbReference>
<evidence type="ECO:0000256" key="16">
    <source>
        <dbReference type="ARBA" id="ARBA00049209"/>
    </source>
</evidence>
<comment type="cofactor">
    <cofactor evidence="18">
        <name>K(+)</name>
        <dbReference type="ChEBI" id="CHEBI:29103"/>
    </cofactor>
    <text evidence="18">Binds 1 potassium ion per subunit.</text>
</comment>
<comment type="similarity">
    <text evidence="4 18">In the C-terminal section; belongs to the NnrD/CARKD family.</text>
</comment>
<dbReference type="InterPro" id="IPR036652">
    <property type="entry name" value="YjeF_N_dom_sf"/>
</dbReference>
<dbReference type="SUPFAM" id="SSF53613">
    <property type="entry name" value="Ribokinase-like"/>
    <property type="match status" value="1"/>
</dbReference>
<dbReference type="RefSeq" id="WP_200271303.1">
    <property type="nucleotide sequence ID" value="NZ_JAENIJ010000020.1"/>
</dbReference>
<sequence>MASLSVAEMRELESQAIQKGWTEETLMDKAGQSLAIAIARQFPIPGTAIGYLGKGHNAGDTLIALKILRDQFGWQTYIRAAFPKASCAILTASKWDAYETESQDSVLATPPDLQNLPYPVFLLDGLVGIGAKGALREPLASFAAEMNELRQRRGCTTIAIDLPSGTDPDDGKISETSVIADLTLMIGATKIGLLKACAGEATGALGLVRVDPLSADQAADELELICPQSLQIAKSPRNFESHKGTSGRVGLYVGSSHFTGAAVLSATGALRGGAGLITIHAPPDAADAISKKCPPEIMVIPTEDPASILKVRYDALVLGCGLGEMNQERQQQLFKLIEKSPIPTVIDADALNAISTAGRLELLPEHHVITPHPGEFKRLAPEMSELPREQAVSQFTKKHEPVLLLKGARTLIGSKASRSIRVNSTGNPGMASGGQGDFLAGVIGALLARGEPPLDAATVAAWVCGRAAEIAVHHDHESVESLTASDIAIHLGSAFKDWRRATR</sequence>
<dbReference type="PANTHER" id="PTHR12592:SF0">
    <property type="entry name" value="ATP-DEPENDENT (S)-NAD(P)H-HYDRATE DEHYDRATASE"/>
    <property type="match status" value="1"/>
</dbReference>
<keyword evidence="6 17" id="KW-0547">Nucleotide-binding</keyword>
<evidence type="ECO:0000256" key="13">
    <source>
        <dbReference type="ARBA" id="ARBA00023268"/>
    </source>
</evidence>
<dbReference type="SUPFAM" id="SSF64153">
    <property type="entry name" value="YjeF N-terminal domain-like"/>
    <property type="match status" value="1"/>
</dbReference>
<reference evidence="21" key="1">
    <citation type="submission" date="2021-01" db="EMBL/GenBank/DDBJ databases">
        <title>Modified the classification status of verrucomicrobia.</title>
        <authorList>
            <person name="Feng X."/>
        </authorList>
    </citation>
    <scope>NUCLEOTIDE SEQUENCE</scope>
    <source>
        <strain evidence="21">KCTC 22041</strain>
    </source>
</reference>
<dbReference type="GO" id="GO:0052856">
    <property type="term" value="F:NAD(P)HX epimerase activity"/>
    <property type="evidence" value="ECO:0007669"/>
    <property type="project" value="UniProtKB-EC"/>
</dbReference>
<dbReference type="InterPro" id="IPR029056">
    <property type="entry name" value="Ribokinase-like"/>
</dbReference>
<dbReference type="AlphaFoldDB" id="A0A934S7K4"/>
<evidence type="ECO:0000256" key="14">
    <source>
        <dbReference type="ARBA" id="ARBA00025153"/>
    </source>
</evidence>
<dbReference type="HAMAP" id="MF_01965">
    <property type="entry name" value="NADHX_dehydratase"/>
    <property type="match status" value="1"/>
</dbReference>
<evidence type="ECO:0000256" key="2">
    <source>
        <dbReference type="ARBA" id="ARBA00000909"/>
    </source>
</evidence>
<evidence type="ECO:0000256" key="1">
    <source>
        <dbReference type="ARBA" id="ARBA00000013"/>
    </source>
</evidence>
<accession>A0A934S7K4</accession>
<feature type="binding site" evidence="17">
    <location>
        <begin position="406"/>
        <end position="410"/>
    </location>
    <ligand>
        <name>AMP</name>
        <dbReference type="ChEBI" id="CHEBI:456215"/>
    </ligand>
</feature>
<feature type="binding site" evidence="17">
    <location>
        <position position="261"/>
    </location>
    <ligand>
        <name>(6S)-NADPHX</name>
        <dbReference type="ChEBI" id="CHEBI:64076"/>
    </ligand>
</feature>
<dbReference type="Gene3D" id="3.40.50.10260">
    <property type="entry name" value="YjeF N-terminal domain"/>
    <property type="match status" value="1"/>
</dbReference>
<dbReference type="GO" id="GO:0052855">
    <property type="term" value="F:ADP-dependent NAD(P)H-hydrate dehydratase activity"/>
    <property type="evidence" value="ECO:0007669"/>
    <property type="project" value="UniProtKB-UniRule"/>
</dbReference>
<keyword evidence="22" id="KW-1185">Reference proteome</keyword>
<name>A0A934S7K4_9BACT</name>
<keyword evidence="13" id="KW-0511">Multifunctional enzyme</keyword>
<dbReference type="GO" id="GO:0046872">
    <property type="term" value="F:metal ion binding"/>
    <property type="evidence" value="ECO:0007669"/>
    <property type="project" value="UniProtKB-UniRule"/>
</dbReference>
<evidence type="ECO:0000256" key="11">
    <source>
        <dbReference type="ARBA" id="ARBA00023235"/>
    </source>
</evidence>
<keyword evidence="5 18" id="KW-0479">Metal-binding</keyword>
<dbReference type="PIRSF" id="PIRSF017184">
    <property type="entry name" value="Nnr"/>
    <property type="match status" value="1"/>
</dbReference>
<evidence type="ECO:0000256" key="8">
    <source>
        <dbReference type="ARBA" id="ARBA00022857"/>
    </source>
</evidence>
<proteinExistence type="inferred from homology"/>
<comment type="similarity">
    <text evidence="17">Belongs to the NnrD/CARKD family.</text>
</comment>
<dbReference type="PROSITE" id="PS51385">
    <property type="entry name" value="YJEF_N"/>
    <property type="match status" value="1"/>
</dbReference>
<comment type="caution">
    <text evidence="21">The sequence shown here is derived from an EMBL/GenBank/DDBJ whole genome shotgun (WGS) entry which is preliminary data.</text>
</comment>
<evidence type="ECO:0000313" key="22">
    <source>
        <dbReference type="Proteomes" id="UP000603141"/>
    </source>
</evidence>
<dbReference type="GO" id="GO:0005524">
    <property type="term" value="F:ATP binding"/>
    <property type="evidence" value="ECO:0007669"/>
    <property type="project" value="UniProtKB-UniRule"/>
</dbReference>
<evidence type="ECO:0000256" key="5">
    <source>
        <dbReference type="ARBA" id="ARBA00022723"/>
    </source>
</evidence>
<comment type="function">
    <text evidence="17">Catalyzes the dehydration of the S-form of NAD(P)HX at the expense of ADP, which is converted to AMP. Together with NAD(P)HX epimerase, which catalyzes the epimerization of the S- and R-forms, the enzyme allows the repair of both epimers of NAD(P)HX, a damaged form of NAD(P)H that is a result of enzymatic or heat-dependent hydration.</text>
</comment>
<evidence type="ECO:0000256" key="6">
    <source>
        <dbReference type="ARBA" id="ARBA00022741"/>
    </source>
</evidence>
<dbReference type="EMBL" id="JAENIJ010000020">
    <property type="protein sequence ID" value="MBK1883303.1"/>
    <property type="molecule type" value="Genomic_DNA"/>
</dbReference>
<dbReference type="GO" id="GO:0046496">
    <property type="term" value="P:nicotinamide nucleotide metabolic process"/>
    <property type="evidence" value="ECO:0007669"/>
    <property type="project" value="UniProtKB-UniRule"/>
</dbReference>
<dbReference type="PROSITE" id="PS51383">
    <property type="entry name" value="YJEF_C_3"/>
    <property type="match status" value="1"/>
</dbReference>
<evidence type="ECO:0000256" key="3">
    <source>
        <dbReference type="ARBA" id="ARBA00006001"/>
    </source>
</evidence>
<dbReference type="GO" id="GO:0110051">
    <property type="term" value="P:metabolite repair"/>
    <property type="evidence" value="ECO:0007669"/>
    <property type="project" value="TreeGrafter"/>
</dbReference>
<keyword evidence="8 17" id="KW-0521">NADP</keyword>
<dbReference type="Gene3D" id="3.40.1190.20">
    <property type="match status" value="1"/>
</dbReference>
<keyword evidence="12 17" id="KW-0456">Lyase</keyword>
<comment type="catalytic activity">
    <reaction evidence="2 18">
        <text>(6R)-NADPHX = (6S)-NADPHX</text>
        <dbReference type="Rhea" id="RHEA:32227"/>
        <dbReference type="ChEBI" id="CHEBI:64076"/>
        <dbReference type="ChEBI" id="CHEBI:64077"/>
        <dbReference type="EC" id="5.1.99.6"/>
    </reaction>
</comment>
<dbReference type="Proteomes" id="UP000603141">
    <property type="component" value="Unassembled WGS sequence"/>
</dbReference>
<dbReference type="InterPro" id="IPR030677">
    <property type="entry name" value="Nnr"/>
</dbReference>
<feature type="binding site" evidence="17">
    <location>
        <position position="436"/>
    </location>
    <ligand>
        <name>AMP</name>
        <dbReference type="ChEBI" id="CHEBI:456215"/>
    </ligand>
</feature>
<evidence type="ECO:0000256" key="4">
    <source>
        <dbReference type="ARBA" id="ARBA00009524"/>
    </source>
</evidence>
<evidence type="ECO:0000313" key="21">
    <source>
        <dbReference type="EMBL" id="MBK1883303.1"/>
    </source>
</evidence>
<evidence type="ECO:0000256" key="10">
    <source>
        <dbReference type="ARBA" id="ARBA00023027"/>
    </source>
</evidence>
<keyword evidence="7 17" id="KW-0067">ATP-binding</keyword>
<comment type="subunit">
    <text evidence="17">Homotetramer.</text>
</comment>
<dbReference type="NCBIfam" id="TIGR00196">
    <property type="entry name" value="yjeF_cterm"/>
    <property type="match status" value="1"/>
</dbReference>
<evidence type="ECO:0000256" key="15">
    <source>
        <dbReference type="ARBA" id="ARBA00048238"/>
    </source>
</evidence>
<evidence type="ECO:0000256" key="7">
    <source>
        <dbReference type="ARBA" id="ARBA00022840"/>
    </source>
</evidence>
<feature type="binding site" evidence="17">
    <location>
        <position position="321"/>
    </location>
    <ligand>
        <name>(6S)-NADPHX</name>
        <dbReference type="ChEBI" id="CHEBI:64076"/>
    </ligand>
</feature>
<keyword evidence="11 18" id="KW-0413">Isomerase</keyword>
<comment type="catalytic activity">
    <reaction evidence="1 18">
        <text>(6R)-NADHX = (6S)-NADHX</text>
        <dbReference type="Rhea" id="RHEA:32215"/>
        <dbReference type="ChEBI" id="CHEBI:64074"/>
        <dbReference type="ChEBI" id="CHEBI:64075"/>
        <dbReference type="EC" id="5.1.99.6"/>
    </reaction>
</comment>
<comment type="function">
    <text evidence="14 18">Bifunctional enzyme that catalyzes the epimerization of the S- and R-forms of NAD(P)HX and the dehydration of the S-form of NAD(P)HX at the expense of ADP, which is converted to AMP. This allows the repair of both epimers of NAD(P)HX, a damaged form of NAD(P)H that is a result of enzymatic or heat-dependent hydration.</text>
</comment>
<dbReference type="PANTHER" id="PTHR12592">
    <property type="entry name" value="ATP-DEPENDENT (S)-NAD(P)H-HYDRATE DEHYDRATASE FAMILY MEMBER"/>
    <property type="match status" value="1"/>
</dbReference>
<evidence type="ECO:0000256" key="12">
    <source>
        <dbReference type="ARBA" id="ARBA00023239"/>
    </source>
</evidence>
<feature type="domain" description="YjeF N-terminal" evidence="20">
    <location>
        <begin position="9"/>
        <end position="221"/>
    </location>
</feature>
<comment type="catalytic activity">
    <reaction evidence="16 17 18">
        <text>(6S)-NADPHX + ADP = AMP + phosphate + NADPH + H(+)</text>
        <dbReference type="Rhea" id="RHEA:32235"/>
        <dbReference type="ChEBI" id="CHEBI:15378"/>
        <dbReference type="ChEBI" id="CHEBI:43474"/>
        <dbReference type="ChEBI" id="CHEBI:57783"/>
        <dbReference type="ChEBI" id="CHEBI:64076"/>
        <dbReference type="ChEBI" id="CHEBI:456215"/>
        <dbReference type="ChEBI" id="CHEBI:456216"/>
        <dbReference type="EC" id="4.2.1.136"/>
    </reaction>
</comment>
<dbReference type="CDD" id="cd01171">
    <property type="entry name" value="YXKO-related"/>
    <property type="match status" value="1"/>
</dbReference>
<keyword evidence="9 18" id="KW-0630">Potassium</keyword>
<evidence type="ECO:0000256" key="9">
    <source>
        <dbReference type="ARBA" id="ARBA00022958"/>
    </source>
</evidence>
<evidence type="ECO:0000259" key="20">
    <source>
        <dbReference type="PROSITE" id="PS51385"/>
    </source>
</evidence>
<feature type="domain" description="YjeF C-terminal" evidence="19">
    <location>
        <begin position="226"/>
        <end position="498"/>
    </location>
</feature>
<evidence type="ECO:0000256" key="17">
    <source>
        <dbReference type="HAMAP-Rule" id="MF_01965"/>
    </source>
</evidence>